<proteinExistence type="inferred from homology"/>
<evidence type="ECO:0000256" key="8">
    <source>
        <dbReference type="ARBA" id="ARBA00022777"/>
    </source>
</evidence>
<dbReference type="SUPFAM" id="SSF46785">
    <property type="entry name" value="Winged helix' DNA-binding domain"/>
    <property type="match status" value="1"/>
</dbReference>
<feature type="compositionally biased region" description="Acidic residues" evidence="15">
    <location>
        <begin position="394"/>
        <end position="410"/>
    </location>
</feature>
<feature type="compositionally biased region" description="Gly residues" evidence="15">
    <location>
        <begin position="510"/>
        <end position="520"/>
    </location>
</feature>
<dbReference type="SMART" id="SM00090">
    <property type="entry name" value="RIO"/>
    <property type="match status" value="1"/>
</dbReference>
<dbReference type="GO" id="GO:0005524">
    <property type="term" value="F:ATP binding"/>
    <property type="evidence" value="ECO:0007669"/>
    <property type="project" value="UniProtKB-KW"/>
</dbReference>
<evidence type="ECO:0000313" key="18">
    <source>
        <dbReference type="EMBL" id="JAT75630.1"/>
    </source>
</evidence>
<dbReference type="CDD" id="cd05144">
    <property type="entry name" value="RIO2_C"/>
    <property type="match status" value="1"/>
</dbReference>
<evidence type="ECO:0000256" key="13">
    <source>
        <dbReference type="ARBA" id="ARBA00068353"/>
    </source>
</evidence>
<dbReference type="InterPro" id="IPR011009">
    <property type="entry name" value="Kinase-like_dom_sf"/>
</dbReference>
<keyword evidence="9" id="KW-0067">ATP-binding</keyword>
<keyword evidence="5" id="KW-0808">Transferase</keyword>
<comment type="similarity">
    <text evidence="2">Belongs to the protein kinase superfamily. RIO-type Ser/Thr kinase family.</text>
</comment>
<dbReference type="PANTHER" id="PTHR45852:SF1">
    <property type="entry name" value="SERINE_THREONINE-PROTEIN KINASE RIO2"/>
    <property type="match status" value="1"/>
</dbReference>
<dbReference type="GO" id="GO:0030490">
    <property type="term" value="P:maturation of SSU-rRNA"/>
    <property type="evidence" value="ECO:0007669"/>
    <property type="project" value="TreeGrafter"/>
</dbReference>
<dbReference type="GO" id="GO:0004674">
    <property type="term" value="F:protein serine/threonine kinase activity"/>
    <property type="evidence" value="ECO:0007669"/>
    <property type="project" value="UniProtKB-KW"/>
</dbReference>
<evidence type="ECO:0000256" key="10">
    <source>
        <dbReference type="ARBA" id="ARBA00022842"/>
    </source>
</evidence>
<keyword evidence="7" id="KW-0547">Nucleotide-binding</keyword>
<sequence>FRSSRLYVCLLLILEELRFPWRTLCHLPQPTASYLMKLDVNVLRYLGKDDFRVLTAVEMGQKNHEIVPSSLVDTIASLKHGGTHKCLKELLRHKLVHHESKKYDGYRLTNMGYDFLAIKTLTARGVMSSVGRKIGVGKEADVYEVADDEGNRMCLKLHRLGRTSFRAVKSKRDYLRQGSHYSWLYLSRLSAVKEFAFMRALQTRGLPVPEAIDQNRHAVLMSLVDAFPLVQIKELASPARIYTQLIDLMERLAQMGLVHCDFNEFNILINEEEEITLIDFPQMVSTNHANAEELFERDVDCLIRFFSKKLGYVPSLDSALKRVRPNFQLASPSAGDLDSELRASGFKREHQAALDSVAEDDSDSEAGSGEEEEEEESSSEPECEPEASSSSGSDGEEEEDSEEEASEEEADTKAGRASPAAVAAAEKPREGVAEASGKDSDNDDAASLSTVATGILSMRISGRPTPAGPNVVADTLRQQQKRAARRAAMASASRNAMKGRNKGKRKGEGADGGGGGLTWG</sequence>
<evidence type="ECO:0000256" key="4">
    <source>
        <dbReference type="ARBA" id="ARBA00022527"/>
    </source>
</evidence>
<evidence type="ECO:0000256" key="16">
    <source>
        <dbReference type="SAM" id="SignalP"/>
    </source>
</evidence>
<dbReference type="SUPFAM" id="SSF56112">
    <property type="entry name" value="Protein kinase-like (PK-like)"/>
    <property type="match status" value="1"/>
</dbReference>
<keyword evidence="8" id="KW-0418">Kinase</keyword>
<dbReference type="EC" id="2.7.11.1" evidence="3"/>
<evidence type="ECO:0000256" key="14">
    <source>
        <dbReference type="ARBA" id="ARBA00068837"/>
    </source>
</evidence>
<feature type="non-terminal residue" evidence="18">
    <location>
        <position position="1"/>
    </location>
</feature>
<evidence type="ECO:0000256" key="9">
    <source>
        <dbReference type="ARBA" id="ARBA00022840"/>
    </source>
</evidence>
<dbReference type="InterPro" id="IPR015285">
    <property type="entry name" value="RIO2_wHTH_N"/>
</dbReference>
<dbReference type="FunFam" id="1.10.10.10:FF:000053">
    <property type="entry name" value="Serine/threonine-protein kinase RIO2"/>
    <property type="match status" value="1"/>
</dbReference>
<dbReference type="Gene3D" id="1.10.510.10">
    <property type="entry name" value="Transferase(Phosphotransferase) domain 1"/>
    <property type="match status" value="1"/>
</dbReference>
<evidence type="ECO:0000256" key="7">
    <source>
        <dbReference type="ARBA" id="ARBA00022741"/>
    </source>
</evidence>
<dbReference type="Gene3D" id="3.30.200.20">
    <property type="entry name" value="Phosphorylase Kinase, domain 1"/>
    <property type="match status" value="1"/>
</dbReference>
<protein>
    <recommendedName>
        <fullName evidence="13">Serine/threonine-protein kinase RIO2</fullName>
        <ecNumber evidence="3">2.7.11.1</ecNumber>
    </recommendedName>
    <alternativeName>
        <fullName evidence="14">Serine/threonine-protein kinase rio2</fullName>
    </alternativeName>
</protein>
<dbReference type="InterPro" id="IPR036390">
    <property type="entry name" value="WH_DNA-bd_sf"/>
</dbReference>
<organism evidence="18">
    <name type="scientific">Auxenochlorella protothecoides</name>
    <name type="common">Green microalga</name>
    <name type="synonym">Chlorella protothecoides</name>
    <dbReference type="NCBI Taxonomy" id="3075"/>
    <lineage>
        <taxon>Eukaryota</taxon>
        <taxon>Viridiplantae</taxon>
        <taxon>Chlorophyta</taxon>
        <taxon>core chlorophytes</taxon>
        <taxon>Trebouxiophyceae</taxon>
        <taxon>Chlorellales</taxon>
        <taxon>Chlorellaceae</taxon>
        <taxon>Auxenochlorella</taxon>
    </lineage>
</organism>
<name>A0A1D2A8U2_AUXPR</name>
<keyword evidence="10" id="KW-0460">Magnesium</keyword>
<comment type="catalytic activity">
    <reaction evidence="11">
        <text>L-threonyl-[protein] + ATP = O-phospho-L-threonyl-[protein] + ADP + H(+)</text>
        <dbReference type="Rhea" id="RHEA:46608"/>
        <dbReference type="Rhea" id="RHEA-COMP:11060"/>
        <dbReference type="Rhea" id="RHEA-COMP:11605"/>
        <dbReference type="ChEBI" id="CHEBI:15378"/>
        <dbReference type="ChEBI" id="CHEBI:30013"/>
        <dbReference type="ChEBI" id="CHEBI:30616"/>
        <dbReference type="ChEBI" id="CHEBI:61977"/>
        <dbReference type="ChEBI" id="CHEBI:456216"/>
        <dbReference type="EC" id="2.7.11.1"/>
    </reaction>
</comment>
<feature type="chain" id="PRO_5008901434" description="Serine/threonine-protein kinase RIO2" evidence="16">
    <location>
        <begin position="26"/>
        <end position="520"/>
    </location>
</feature>
<evidence type="ECO:0000256" key="2">
    <source>
        <dbReference type="ARBA" id="ARBA00009196"/>
    </source>
</evidence>
<reference evidence="18" key="1">
    <citation type="submission" date="2015-08" db="EMBL/GenBank/DDBJ databases">
        <authorList>
            <person name="Babu N.S."/>
            <person name="Beckwith C.J."/>
            <person name="Beseler K.G."/>
            <person name="Brison A."/>
            <person name="Carone J.V."/>
            <person name="Caskin T.P."/>
            <person name="Diamond M."/>
            <person name="Durham M.E."/>
            <person name="Foxe J.M."/>
            <person name="Go M."/>
            <person name="Henderson B.A."/>
            <person name="Jones I.B."/>
            <person name="McGettigan J.A."/>
            <person name="Micheletti S.J."/>
            <person name="Nasrallah M.E."/>
            <person name="Ortiz D."/>
            <person name="Piller C.R."/>
            <person name="Privatt S.R."/>
            <person name="Schneider S.L."/>
            <person name="Sharp S."/>
            <person name="Smith T.C."/>
            <person name="Stanton J.D."/>
            <person name="Ullery H.E."/>
            <person name="Wilson R.J."/>
            <person name="Serrano M.G."/>
            <person name="Buck G."/>
            <person name="Lee V."/>
            <person name="Wang Y."/>
            <person name="Carvalho R."/>
            <person name="Voegtly L."/>
            <person name="Shi R."/>
            <person name="Duckworth R."/>
            <person name="Johnson A."/>
            <person name="Loviza R."/>
            <person name="Walstead R."/>
            <person name="Shah Z."/>
            <person name="Kiflezghi M."/>
            <person name="Wade K."/>
            <person name="Ball S.L."/>
            <person name="Bradley K.W."/>
            <person name="Asai D.J."/>
            <person name="Bowman C.A."/>
            <person name="Russell D.A."/>
            <person name="Pope W.H."/>
            <person name="Jacobs-Sera D."/>
            <person name="Hendrix R.W."/>
            <person name="Hatfull G.F."/>
        </authorList>
    </citation>
    <scope>NUCLEOTIDE SEQUENCE</scope>
</reference>
<dbReference type="Gene3D" id="1.10.10.10">
    <property type="entry name" value="Winged helix-like DNA-binding domain superfamily/Winged helix DNA-binding domain"/>
    <property type="match status" value="1"/>
</dbReference>
<keyword evidence="16" id="KW-0732">Signal</keyword>
<feature type="region of interest" description="Disordered" evidence="15">
    <location>
        <begin position="485"/>
        <end position="520"/>
    </location>
</feature>
<accession>A0A1D2A8U2</accession>
<keyword evidence="4" id="KW-0723">Serine/threonine-protein kinase</keyword>
<feature type="compositionally biased region" description="Acidic residues" evidence="15">
    <location>
        <begin position="357"/>
        <end position="385"/>
    </location>
</feature>
<dbReference type="InterPro" id="IPR000687">
    <property type="entry name" value="RIO_kinase"/>
</dbReference>
<dbReference type="EMBL" id="GDKF01002992">
    <property type="protein sequence ID" value="JAT75630.1"/>
    <property type="molecule type" value="Transcribed_RNA"/>
</dbReference>
<evidence type="ECO:0000256" key="12">
    <source>
        <dbReference type="ARBA" id="ARBA00048679"/>
    </source>
</evidence>
<dbReference type="InterPro" id="IPR030484">
    <property type="entry name" value="Rio2"/>
</dbReference>
<evidence type="ECO:0000256" key="11">
    <source>
        <dbReference type="ARBA" id="ARBA00047899"/>
    </source>
</evidence>
<evidence type="ECO:0000256" key="5">
    <source>
        <dbReference type="ARBA" id="ARBA00022679"/>
    </source>
</evidence>
<dbReference type="Pfam" id="PF09202">
    <property type="entry name" value="Rio2_N"/>
    <property type="match status" value="1"/>
</dbReference>
<comment type="catalytic activity">
    <reaction evidence="12">
        <text>L-seryl-[protein] + ATP = O-phospho-L-seryl-[protein] + ADP + H(+)</text>
        <dbReference type="Rhea" id="RHEA:17989"/>
        <dbReference type="Rhea" id="RHEA-COMP:9863"/>
        <dbReference type="Rhea" id="RHEA-COMP:11604"/>
        <dbReference type="ChEBI" id="CHEBI:15378"/>
        <dbReference type="ChEBI" id="CHEBI:29999"/>
        <dbReference type="ChEBI" id="CHEBI:30616"/>
        <dbReference type="ChEBI" id="CHEBI:83421"/>
        <dbReference type="ChEBI" id="CHEBI:456216"/>
        <dbReference type="EC" id="2.7.11.1"/>
    </reaction>
</comment>
<evidence type="ECO:0000256" key="15">
    <source>
        <dbReference type="SAM" id="MobiDB-lite"/>
    </source>
</evidence>
<dbReference type="GO" id="GO:0005634">
    <property type="term" value="C:nucleus"/>
    <property type="evidence" value="ECO:0007669"/>
    <property type="project" value="TreeGrafter"/>
</dbReference>
<dbReference type="GO" id="GO:0005829">
    <property type="term" value="C:cytosol"/>
    <property type="evidence" value="ECO:0007669"/>
    <property type="project" value="TreeGrafter"/>
</dbReference>
<evidence type="ECO:0000256" key="1">
    <source>
        <dbReference type="ARBA" id="ARBA00001946"/>
    </source>
</evidence>
<feature type="compositionally biased region" description="Low complexity" evidence="15">
    <location>
        <begin position="486"/>
        <end position="496"/>
    </location>
</feature>
<dbReference type="AlphaFoldDB" id="A0A1D2A8U2"/>
<dbReference type="GO" id="GO:0030688">
    <property type="term" value="C:preribosome, small subunit precursor"/>
    <property type="evidence" value="ECO:0007669"/>
    <property type="project" value="TreeGrafter"/>
</dbReference>
<dbReference type="InterPro" id="IPR018934">
    <property type="entry name" value="RIO_dom"/>
</dbReference>
<feature type="compositionally biased region" description="Low complexity" evidence="15">
    <location>
        <begin position="415"/>
        <end position="425"/>
    </location>
</feature>
<dbReference type="InterPro" id="IPR036388">
    <property type="entry name" value="WH-like_DNA-bd_sf"/>
</dbReference>
<evidence type="ECO:0000259" key="17">
    <source>
        <dbReference type="SMART" id="SM00090"/>
    </source>
</evidence>
<evidence type="ECO:0000256" key="6">
    <source>
        <dbReference type="ARBA" id="ARBA00022723"/>
    </source>
</evidence>
<dbReference type="FunFam" id="3.30.200.20:FF:000052">
    <property type="entry name" value="Serine/threonine-protein kinase RIO2"/>
    <property type="match status" value="1"/>
</dbReference>
<keyword evidence="6" id="KW-0479">Metal-binding</keyword>
<feature type="region of interest" description="Disordered" evidence="15">
    <location>
        <begin position="351"/>
        <end position="448"/>
    </location>
</feature>
<gene>
    <name evidence="18" type="ORF">g.67193</name>
</gene>
<dbReference type="PANTHER" id="PTHR45852">
    <property type="entry name" value="SER/THR-PROTEIN KINASE RIO2"/>
    <property type="match status" value="1"/>
</dbReference>
<dbReference type="GO" id="GO:0046872">
    <property type="term" value="F:metal ion binding"/>
    <property type="evidence" value="ECO:0007669"/>
    <property type="project" value="UniProtKB-KW"/>
</dbReference>
<feature type="domain" description="RIO kinase" evidence="17">
    <location>
        <begin position="99"/>
        <end position="325"/>
    </location>
</feature>
<comment type="cofactor">
    <cofactor evidence="1">
        <name>Mg(2+)</name>
        <dbReference type="ChEBI" id="CHEBI:18420"/>
    </cofactor>
</comment>
<dbReference type="Pfam" id="PF01163">
    <property type="entry name" value="RIO1"/>
    <property type="match status" value="1"/>
</dbReference>
<evidence type="ECO:0000256" key="3">
    <source>
        <dbReference type="ARBA" id="ARBA00012513"/>
    </source>
</evidence>
<feature type="signal peptide" evidence="16">
    <location>
        <begin position="1"/>
        <end position="25"/>
    </location>
</feature>
<feature type="compositionally biased region" description="Basic and acidic residues" evidence="15">
    <location>
        <begin position="426"/>
        <end position="440"/>
    </location>
</feature>